<dbReference type="EMBL" id="JACCBA010000001">
    <property type="protein sequence ID" value="NYD44783.1"/>
    <property type="molecule type" value="Genomic_DNA"/>
</dbReference>
<keyword evidence="3 6" id="KW-0812">Transmembrane</keyword>
<keyword evidence="2" id="KW-1003">Cell membrane</keyword>
<accession>A0A7Y9JDR9</accession>
<dbReference type="Pfam" id="PF13520">
    <property type="entry name" value="AA_permease_2"/>
    <property type="match status" value="1"/>
</dbReference>
<feature type="transmembrane region" description="Helical" evidence="6">
    <location>
        <begin position="124"/>
        <end position="145"/>
    </location>
</feature>
<dbReference type="InterPro" id="IPR050367">
    <property type="entry name" value="APC_superfamily"/>
</dbReference>
<dbReference type="RefSeq" id="WP_179842315.1">
    <property type="nucleotide sequence ID" value="NZ_JACCBA010000001.1"/>
</dbReference>
<organism evidence="7 8">
    <name type="scientific">Actinomadura luteofluorescens</name>
    <dbReference type="NCBI Taxonomy" id="46163"/>
    <lineage>
        <taxon>Bacteria</taxon>
        <taxon>Bacillati</taxon>
        <taxon>Actinomycetota</taxon>
        <taxon>Actinomycetes</taxon>
        <taxon>Streptosporangiales</taxon>
        <taxon>Thermomonosporaceae</taxon>
        <taxon>Actinomadura</taxon>
    </lineage>
</organism>
<dbReference type="Gene3D" id="1.20.1740.10">
    <property type="entry name" value="Amino acid/polyamine transporter I"/>
    <property type="match status" value="1"/>
</dbReference>
<feature type="transmembrane region" description="Helical" evidence="6">
    <location>
        <begin position="91"/>
        <end position="112"/>
    </location>
</feature>
<dbReference type="PANTHER" id="PTHR42770">
    <property type="entry name" value="AMINO ACID TRANSPORTER-RELATED"/>
    <property type="match status" value="1"/>
</dbReference>
<feature type="transmembrane region" description="Helical" evidence="6">
    <location>
        <begin position="189"/>
        <end position="207"/>
    </location>
</feature>
<dbReference type="Proteomes" id="UP000529783">
    <property type="component" value="Unassembled WGS sequence"/>
</dbReference>
<reference evidence="7 8" key="1">
    <citation type="submission" date="2020-07" db="EMBL/GenBank/DDBJ databases">
        <title>Sequencing the genomes of 1000 actinobacteria strains.</title>
        <authorList>
            <person name="Klenk H.-P."/>
        </authorList>
    </citation>
    <scope>NUCLEOTIDE SEQUENCE [LARGE SCALE GENOMIC DNA]</scope>
    <source>
        <strain evidence="7 8">DSM 40398</strain>
    </source>
</reference>
<feature type="transmembrane region" description="Helical" evidence="6">
    <location>
        <begin position="350"/>
        <end position="376"/>
    </location>
</feature>
<protein>
    <submittedName>
        <fullName evidence="7">APA family basic amino acid/polyamine antiporter</fullName>
    </submittedName>
</protein>
<dbReference type="AlphaFoldDB" id="A0A7Y9JDR9"/>
<dbReference type="GO" id="GO:0022857">
    <property type="term" value="F:transmembrane transporter activity"/>
    <property type="evidence" value="ECO:0007669"/>
    <property type="project" value="InterPro"/>
</dbReference>
<evidence type="ECO:0000256" key="1">
    <source>
        <dbReference type="ARBA" id="ARBA00004651"/>
    </source>
</evidence>
<feature type="transmembrane region" description="Helical" evidence="6">
    <location>
        <begin position="157"/>
        <end position="177"/>
    </location>
</feature>
<feature type="transmembrane region" description="Helical" evidence="6">
    <location>
        <begin position="43"/>
        <end position="61"/>
    </location>
</feature>
<keyword evidence="8" id="KW-1185">Reference proteome</keyword>
<evidence type="ECO:0000313" key="8">
    <source>
        <dbReference type="Proteomes" id="UP000529783"/>
    </source>
</evidence>
<evidence type="ECO:0000256" key="4">
    <source>
        <dbReference type="ARBA" id="ARBA00022989"/>
    </source>
</evidence>
<dbReference type="InterPro" id="IPR002293">
    <property type="entry name" value="AA/rel_permease1"/>
</dbReference>
<feature type="transmembrane region" description="Helical" evidence="6">
    <location>
        <begin position="413"/>
        <end position="431"/>
    </location>
</feature>
<feature type="transmembrane region" description="Helical" evidence="6">
    <location>
        <begin position="12"/>
        <end position="31"/>
    </location>
</feature>
<keyword evidence="4 6" id="KW-1133">Transmembrane helix</keyword>
<evidence type="ECO:0000256" key="6">
    <source>
        <dbReference type="SAM" id="Phobius"/>
    </source>
</evidence>
<feature type="transmembrane region" description="Helical" evidence="6">
    <location>
        <begin position="270"/>
        <end position="296"/>
    </location>
</feature>
<evidence type="ECO:0000256" key="5">
    <source>
        <dbReference type="ARBA" id="ARBA00023136"/>
    </source>
</evidence>
<sequence length="454" mass="47066">MRTQSPRRRLGFWMASALVVGNMIGSGVFLLPSSLAEYGPISLIAWVFTSLGAVLLALVFARLARAYPRTGGPYAYARQAFGDFVGFQTAWGYWIAVWAGNAAIAVAFVGYLAHFWHALATERALAAVVGIAVIWLLTGVNAYGVRQGGAVQVVTTVVKLVPLLLIAVGGLFFIKSANFGPFNGSGEGAFSAVTAAAALTLWSFIGLESATVPAEDVENPEKTIPRATIAGTAVTALIYILGTVAVLGLVPAAALAGSTAPFADAADAAFGGWAADLVAAGAAISAFGALNGWILLQGQVPFAAARDGLFPRIFARTGRGGTPVAGLVISSVLVTALMAMNYNASLVDQFTFVILLATLTTVIPYAYAAAAELVLLATDHAAFSGRRLARDAVIALLAFGYSVWAISGAGQEVVFKGTLLVFAGFPVYAWLKYRDARTPLKAVGSEPEPPAKAA</sequence>
<gene>
    <name evidence="7" type="ORF">BJY14_000766</name>
</gene>
<evidence type="ECO:0000256" key="3">
    <source>
        <dbReference type="ARBA" id="ARBA00022692"/>
    </source>
</evidence>
<feature type="transmembrane region" description="Helical" evidence="6">
    <location>
        <begin position="228"/>
        <end position="250"/>
    </location>
</feature>
<feature type="transmembrane region" description="Helical" evidence="6">
    <location>
        <begin position="324"/>
        <end position="344"/>
    </location>
</feature>
<name>A0A7Y9JDR9_9ACTN</name>
<dbReference type="PANTHER" id="PTHR42770:SF18">
    <property type="entry name" value="ARGININE_AGMATINE ANTIPORTER"/>
    <property type="match status" value="1"/>
</dbReference>
<comment type="caution">
    <text evidence="7">The sequence shown here is derived from an EMBL/GenBank/DDBJ whole genome shotgun (WGS) entry which is preliminary data.</text>
</comment>
<feature type="transmembrane region" description="Helical" evidence="6">
    <location>
        <begin position="388"/>
        <end position="407"/>
    </location>
</feature>
<dbReference type="GO" id="GO:0005886">
    <property type="term" value="C:plasma membrane"/>
    <property type="evidence" value="ECO:0007669"/>
    <property type="project" value="UniProtKB-SubCell"/>
</dbReference>
<keyword evidence="5 6" id="KW-0472">Membrane</keyword>
<evidence type="ECO:0000256" key="2">
    <source>
        <dbReference type="ARBA" id="ARBA00022475"/>
    </source>
</evidence>
<proteinExistence type="predicted"/>
<comment type="subcellular location">
    <subcellularLocation>
        <location evidence="1">Cell membrane</location>
        <topology evidence="1">Multi-pass membrane protein</topology>
    </subcellularLocation>
</comment>
<dbReference type="PIRSF" id="PIRSF006060">
    <property type="entry name" value="AA_transporter"/>
    <property type="match status" value="1"/>
</dbReference>
<evidence type="ECO:0000313" key="7">
    <source>
        <dbReference type="EMBL" id="NYD44783.1"/>
    </source>
</evidence>